<feature type="DNA-binding region" description="H-T-H motif" evidence="4">
    <location>
        <begin position="29"/>
        <end position="48"/>
    </location>
</feature>
<dbReference type="SUPFAM" id="SSF46689">
    <property type="entry name" value="Homeodomain-like"/>
    <property type="match status" value="1"/>
</dbReference>
<evidence type="ECO:0000313" key="7">
    <source>
        <dbReference type="Proteomes" id="UP000184041"/>
    </source>
</evidence>
<proteinExistence type="predicted"/>
<dbReference type="Proteomes" id="UP000184041">
    <property type="component" value="Unassembled WGS sequence"/>
</dbReference>
<dbReference type="InterPro" id="IPR009057">
    <property type="entry name" value="Homeodomain-like_sf"/>
</dbReference>
<reference evidence="6 7" key="1">
    <citation type="submission" date="2016-11" db="EMBL/GenBank/DDBJ databases">
        <authorList>
            <person name="Jaros S."/>
            <person name="Januszkiewicz K."/>
            <person name="Wedrychowicz H."/>
        </authorList>
    </citation>
    <scope>NUCLEOTIDE SEQUENCE [LARGE SCALE GENOMIC DNA]</scope>
    <source>
        <strain evidence="6 7">DSM 21986</strain>
    </source>
</reference>
<dbReference type="InterPro" id="IPR023772">
    <property type="entry name" value="DNA-bd_HTH_TetR-type_CS"/>
</dbReference>
<evidence type="ECO:0000256" key="3">
    <source>
        <dbReference type="ARBA" id="ARBA00023163"/>
    </source>
</evidence>
<organism evidence="6 7">
    <name type="scientific">Fodinibius roseus</name>
    <dbReference type="NCBI Taxonomy" id="1194090"/>
    <lineage>
        <taxon>Bacteria</taxon>
        <taxon>Pseudomonadati</taxon>
        <taxon>Balneolota</taxon>
        <taxon>Balneolia</taxon>
        <taxon>Balneolales</taxon>
        <taxon>Balneolaceae</taxon>
        <taxon>Fodinibius</taxon>
    </lineage>
</organism>
<gene>
    <name evidence="6" type="ORF">SAMN05443144_11066</name>
</gene>
<evidence type="ECO:0000259" key="5">
    <source>
        <dbReference type="PROSITE" id="PS50977"/>
    </source>
</evidence>
<dbReference type="PANTHER" id="PTHR47506">
    <property type="entry name" value="TRANSCRIPTIONAL REGULATORY PROTEIN"/>
    <property type="match status" value="1"/>
</dbReference>
<dbReference type="GO" id="GO:0003677">
    <property type="term" value="F:DNA binding"/>
    <property type="evidence" value="ECO:0007669"/>
    <property type="project" value="UniProtKB-UniRule"/>
</dbReference>
<keyword evidence="3" id="KW-0804">Transcription</keyword>
<evidence type="ECO:0000256" key="2">
    <source>
        <dbReference type="ARBA" id="ARBA00023125"/>
    </source>
</evidence>
<evidence type="ECO:0000256" key="4">
    <source>
        <dbReference type="PROSITE-ProRule" id="PRU00335"/>
    </source>
</evidence>
<name>A0A1M5CRU0_9BACT</name>
<dbReference type="STRING" id="1194090.SAMN05443144_11066"/>
<sequence length="205" mass="23449">MNKDPESTRTKIMNAAESIILDKGFGGTTVSNVIEQAGVSKGAFFHHFSSKAELGEELVQRYADQDAEHLEQTLRKAEGLSDDPLQQMLIFIKLFEQEIESLEKPFPGCLFASYLQQSELFDPNILDIIRESMLLWRTRVLDKLKKIEQEHPPRRDVDLESLADMLMVIFEGSFVLSQSLNENRVIAQQLSNYHSYLKLLFGPDK</sequence>
<feature type="domain" description="HTH tetR-type" evidence="5">
    <location>
        <begin position="6"/>
        <end position="66"/>
    </location>
</feature>
<dbReference type="PROSITE" id="PS50977">
    <property type="entry name" value="HTH_TETR_2"/>
    <property type="match status" value="1"/>
</dbReference>
<dbReference type="PANTHER" id="PTHR47506:SF1">
    <property type="entry name" value="HTH-TYPE TRANSCRIPTIONAL REGULATOR YJDC"/>
    <property type="match status" value="1"/>
</dbReference>
<dbReference type="PROSITE" id="PS01081">
    <property type="entry name" value="HTH_TETR_1"/>
    <property type="match status" value="1"/>
</dbReference>
<keyword evidence="7" id="KW-1185">Reference proteome</keyword>
<dbReference type="InterPro" id="IPR036271">
    <property type="entry name" value="Tet_transcr_reg_TetR-rel_C_sf"/>
</dbReference>
<evidence type="ECO:0000256" key="1">
    <source>
        <dbReference type="ARBA" id="ARBA00023015"/>
    </source>
</evidence>
<protein>
    <submittedName>
        <fullName evidence="6">Transcriptional regulator, TetR family</fullName>
    </submittedName>
</protein>
<dbReference type="Pfam" id="PF00440">
    <property type="entry name" value="TetR_N"/>
    <property type="match status" value="1"/>
</dbReference>
<dbReference type="PRINTS" id="PR00455">
    <property type="entry name" value="HTHTETR"/>
</dbReference>
<dbReference type="AlphaFoldDB" id="A0A1M5CRU0"/>
<keyword evidence="1" id="KW-0805">Transcription regulation</keyword>
<dbReference type="SUPFAM" id="SSF48498">
    <property type="entry name" value="Tetracyclin repressor-like, C-terminal domain"/>
    <property type="match status" value="1"/>
</dbReference>
<dbReference type="RefSeq" id="WP_073063668.1">
    <property type="nucleotide sequence ID" value="NZ_FQUS01000010.1"/>
</dbReference>
<dbReference type="Gene3D" id="1.10.357.10">
    <property type="entry name" value="Tetracycline Repressor, domain 2"/>
    <property type="match status" value="1"/>
</dbReference>
<accession>A0A1M5CRU0</accession>
<keyword evidence="2 4" id="KW-0238">DNA-binding</keyword>
<dbReference type="InterPro" id="IPR001647">
    <property type="entry name" value="HTH_TetR"/>
</dbReference>
<dbReference type="EMBL" id="FQUS01000010">
    <property type="protein sequence ID" value="SHF57337.1"/>
    <property type="molecule type" value="Genomic_DNA"/>
</dbReference>
<dbReference type="OrthoDB" id="9798857at2"/>
<evidence type="ECO:0000313" key="6">
    <source>
        <dbReference type="EMBL" id="SHF57337.1"/>
    </source>
</evidence>